<dbReference type="PANTHER" id="PTHR12714">
    <property type="entry name" value="PROTEIN-S ISOPRENYLCYSTEINE O-METHYLTRANSFERASE"/>
    <property type="match status" value="1"/>
</dbReference>
<dbReference type="EC" id="2.1.1.100" evidence="5"/>
<sequence>MLAKVLCLTASGLAYIYSIMPPPSSKARQTDKVTHESWLKWLGGPNNFPIVSSTIKALETVTYIYLMTTASKTSSLPAVQQLAVFKSWHIAATVLSVAGYALRKWSFVTLDHFFTYQLTIRSGHKLVQSGPYKYLRHPSYTGASMNMLGSFVLLYYRGLWPVFVTYAARWTNQLAHSRTPVLSSLAALSPLAVSNYTRVSPTFLGIDVALWITVVASALTIRMLMRRVVTEEKMLKQHFGRDWDEYASKRWRFIPFLY</sequence>
<keyword evidence="4 5" id="KW-0472">Membrane</keyword>
<keyword evidence="5" id="KW-0256">Endoplasmic reticulum</keyword>
<evidence type="ECO:0000256" key="5">
    <source>
        <dbReference type="RuleBase" id="RU362022"/>
    </source>
</evidence>
<keyword evidence="2 5" id="KW-0812">Transmembrane</keyword>
<proteinExistence type="inferred from homology"/>
<accession>A0A086TKA3</accession>
<feature type="transmembrane region" description="Helical" evidence="5">
    <location>
        <begin position="147"/>
        <end position="168"/>
    </location>
</feature>
<evidence type="ECO:0000256" key="3">
    <source>
        <dbReference type="ARBA" id="ARBA00022989"/>
    </source>
</evidence>
<evidence type="ECO:0000256" key="4">
    <source>
        <dbReference type="ARBA" id="ARBA00023136"/>
    </source>
</evidence>
<dbReference type="Pfam" id="PF04140">
    <property type="entry name" value="ICMT"/>
    <property type="match status" value="1"/>
</dbReference>
<feature type="transmembrane region" description="Helical" evidence="5">
    <location>
        <begin position="203"/>
        <end position="225"/>
    </location>
</feature>
<comment type="catalytic activity">
    <reaction evidence="5">
        <text>[protein]-C-terminal S-[(2E,6E)-farnesyl]-L-cysteine + S-adenosyl-L-methionine = [protein]-C-terminal S-[(2E,6E)-farnesyl]-L-cysteine methyl ester + S-adenosyl-L-homocysteine</text>
        <dbReference type="Rhea" id="RHEA:21672"/>
        <dbReference type="Rhea" id="RHEA-COMP:12125"/>
        <dbReference type="Rhea" id="RHEA-COMP:12126"/>
        <dbReference type="ChEBI" id="CHEBI:57856"/>
        <dbReference type="ChEBI" id="CHEBI:59789"/>
        <dbReference type="ChEBI" id="CHEBI:90510"/>
        <dbReference type="ChEBI" id="CHEBI:90511"/>
        <dbReference type="EC" id="2.1.1.100"/>
    </reaction>
</comment>
<dbReference type="GO" id="GO:0032259">
    <property type="term" value="P:methylation"/>
    <property type="evidence" value="ECO:0007669"/>
    <property type="project" value="UniProtKB-KW"/>
</dbReference>
<keyword evidence="5" id="KW-0949">S-adenosyl-L-methionine</keyword>
<evidence type="ECO:0000313" key="7">
    <source>
        <dbReference type="Proteomes" id="UP000243308"/>
    </source>
</evidence>
<evidence type="ECO:0000256" key="2">
    <source>
        <dbReference type="ARBA" id="ARBA00022692"/>
    </source>
</evidence>
<reference evidence="6 7" key="1">
    <citation type="submission" date="2011-02" db="EMBL/GenBank/DDBJ databases">
        <title>The Genome Sequence of Mortierella verticillata NRRL 6337.</title>
        <authorList>
            <consortium name="The Broad Institute Genome Sequencing Platform"/>
            <person name="Russ C."/>
            <person name="Cuomo C."/>
            <person name="Burger G."/>
            <person name="Gray M.W."/>
            <person name="Holland P.W.H."/>
            <person name="King N."/>
            <person name="Lang F.B.F."/>
            <person name="Roger A.J."/>
            <person name="Ruiz-Trillo I."/>
            <person name="Young S.K."/>
            <person name="Zeng Q."/>
            <person name="Gargeya S."/>
            <person name="Alvarado L."/>
            <person name="Berlin A."/>
            <person name="Chapman S.B."/>
            <person name="Chen Z."/>
            <person name="Freedman E."/>
            <person name="Gellesch M."/>
            <person name="Goldberg J."/>
            <person name="Griggs A."/>
            <person name="Gujja S."/>
            <person name="Heilman E."/>
            <person name="Heiman D."/>
            <person name="Howarth C."/>
            <person name="Mehta T."/>
            <person name="Neiman D."/>
            <person name="Pearson M."/>
            <person name="Roberts A."/>
            <person name="Saif S."/>
            <person name="Shea T."/>
            <person name="Shenoy N."/>
            <person name="Sisk P."/>
            <person name="Stolte C."/>
            <person name="Sykes S."/>
            <person name="White J."/>
            <person name="Yandava C."/>
            <person name="Haas B."/>
            <person name="Nusbaum C."/>
            <person name="Birren B."/>
        </authorList>
    </citation>
    <scope>NUCLEOTIDE SEQUENCE [LARGE SCALE GENOMIC DNA]</scope>
    <source>
        <strain evidence="6 7">NRRL 6337</strain>
    </source>
</reference>
<keyword evidence="5" id="KW-0808">Transferase</keyword>
<dbReference type="AlphaFoldDB" id="A0A086TKA3"/>
<comment type="subcellular location">
    <subcellularLocation>
        <location evidence="5">Endoplasmic reticulum membrane</location>
        <topology evidence="5">Multi-pass membrane protein</topology>
    </subcellularLocation>
    <subcellularLocation>
        <location evidence="1">Membrane</location>
        <topology evidence="1">Multi-pass membrane protein</topology>
    </subcellularLocation>
</comment>
<evidence type="ECO:0000256" key="1">
    <source>
        <dbReference type="ARBA" id="ARBA00004141"/>
    </source>
</evidence>
<dbReference type="EMBL" id="KN042432">
    <property type="protein sequence ID" value="KFH62380.1"/>
    <property type="molecule type" value="Genomic_DNA"/>
</dbReference>
<dbReference type="OrthoDB" id="422086at2759"/>
<dbReference type="Proteomes" id="UP000243308">
    <property type="component" value="Unassembled WGS sequence"/>
</dbReference>
<dbReference type="GO" id="GO:0004671">
    <property type="term" value="F:protein C-terminal S-isoprenylcysteine carboxyl O-methyltransferase activity"/>
    <property type="evidence" value="ECO:0007669"/>
    <property type="project" value="UniProtKB-EC"/>
</dbReference>
<name>A0A086TKA3_9FUNG</name>
<protein>
    <recommendedName>
        <fullName evidence="5">Protein-S-isoprenylcysteine O-methyltransferase</fullName>
        <ecNumber evidence="5">2.1.1.100</ecNumber>
    </recommendedName>
</protein>
<dbReference type="InterPro" id="IPR007269">
    <property type="entry name" value="ICMT_MeTrfase"/>
</dbReference>
<dbReference type="Gene3D" id="1.20.120.1630">
    <property type="match status" value="1"/>
</dbReference>
<dbReference type="PANTHER" id="PTHR12714:SF9">
    <property type="entry name" value="PROTEIN-S-ISOPRENYLCYSTEINE O-METHYLTRANSFERASE"/>
    <property type="match status" value="1"/>
</dbReference>
<comment type="caution">
    <text evidence="5">Lacks conserved residue(s) required for the propagation of feature annotation.</text>
</comment>
<keyword evidence="7" id="KW-1185">Reference proteome</keyword>
<organism evidence="6 7">
    <name type="scientific">Podila verticillata NRRL 6337</name>
    <dbReference type="NCBI Taxonomy" id="1069443"/>
    <lineage>
        <taxon>Eukaryota</taxon>
        <taxon>Fungi</taxon>
        <taxon>Fungi incertae sedis</taxon>
        <taxon>Mucoromycota</taxon>
        <taxon>Mortierellomycotina</taxon>
        <taxon>Mortierellomycetes</taxon>
        <taxon>Mortierellales</taxon>
        <taxon>Mortierellaceae</taxon>
        <taxon>Podila</taxon>
    </lineage>
</organism>
<evidence type="ECO:0000313" key="6">
    <source>
        <dbReference type="EMBL" id="KFH62380.1"/>
    </source>
</evidence>
<keyword evidence="3 5" id="KW-1133">Transmembrane helix</keyword>
<dbReference type="GO" id="GO:0005789">
    <property type="term" value="C:endoplasmic reticulum membrane"/>
    <property type="evidence" value="ECO:0007669"/>
    <property type="project" value="UniProtKB-SubCell"/>
</dbReference>
<gene>
    <name evidence="6" type="ORF">MVEG_11589</name>
</gene>
<comment type="similarity">
    <text evidence="5">Belongs to the class VI-like SAM-binding methyltransferase superfamily. Isoprenylcysteine carboxyl methyltransferase family.</text>
</comment>
<keyword evidence="5" id="KW-0489">Methyltransferase</keyword>